<feature type="compositionally biased region" description="Polar residues" evidence="6">
    <location>
        <begin position="424"/>
        <end position="433"/>
    </location>
</feature>
<evidence type="ECO:0000313" key="8">
    <source>
        <dbReference type="EMBL" id="KAG0325753.1"/>
    </source>
</evidence>
<proteinExistence type="inferred from homology"/>
<evidence type="ECO:0000256" key="6">
    <source>
        <dbReference type="SAM" id="MobiDB-lite"/>
    </source>
</evidence>
<feature type="region of interest" description="Disordered" evidence="6">
    <location>
        <begin position="223"/>
        <end position="243"/>
    </location>
</feature>
<comment type="similarity">
    <text evidence="1">Belongs to the peptidase S28 family.</text>
</comment>
<feature type="compositionally biased region" description="Polar residues" evidence="6">
    <location>
        <begin position="398"/>
        <end position="412"/>
    </location>
</feature>
<evidence type="ECO:0000256" key="1">
    <source>
        <dbReference type="ARBA" id="ARBA00011079"/>
    </source>
</evidence>
<dbReference type="Pfam" id="PF05577">
    <property type="entry name" value="Peptidase_S28"/>
    <property type="match status" value="3"/>
</dbReference>
<feature type="compositionally biased region" description="Polar residues" evidence="6">
    <location>
        <begin position="63"/>
        <end position="75"/>
    </location>
</feature>
<dbReference type="InterPro" id="IPR029058">
    <property type="entry name" value="AB_hydrolase_fold"/>
</dbReference>
<keyword evidence="3 7" id="KW-0732">Signal</keyword>
<feature type="compositionally biased region" description="Basic and acidic residues" evidence="6">
    <location>
        <begin position="359"/>
        <end position="379"/>
    </location>
</feature>
<dbReference type="InterPro" id="IPR008758">
    <property type="entry name" value="Peptidase_S28"/>
</dbReference>
<feature type="compositionally biased region" description="Basic and acidic residues" evidence="6">
    <location>
        <begin position="442"/>
        <end position="457"/>
    </location>
</feature>
<feature type="compositionally biased region" description="Polar residues" evidence="6">
    <location>
        <begin position="229"/>
        <end position="243"/>
    </location>
</feature>
<keyword evidence="4" id="KW-0378">Hydrolase</keyword>
<comment type="caution">
    <text evidence="8">The sequence shown here is derived from an EMBL/GenBank/DDBJ whole genome shotgun (WGS) entry which is preliminary data.</text>
</comment>
<dbReference type="GO" id="GO:0070008">
    <property type="term" value="F:serine-type exopeptidase activity"/>
    <property type="evidence" value="ECO:0007669"/>
    <property type="project" value="InterPro"/>
</dbReference>
<feature type="chain" id="PRO_5040185397" evidence="7">
    <location>
        <begin position="29"/>
        <end position="1297"/>
    </location>
</feature>
<evidence type="ECO:0000256" key="4">
    <source>
        <dbReference type="ARBA" id="ARBA00022801"/>
    </source>
</evidence>
<dbReference type="EMBL" id="JAAAIP010000102">
    <property type="protein sequence ID" value="KAG0325753.1"/>
    <property type="molecule type" value="Genomic_DNA"/>
</dbReference>
<organism evidence="8 9">
    <name type="scientific">Dissophora globulifera</name>
    <dbReference type="NCBI Taxonomy" id="979702"/>
    <lineage>
        <taxon>Eukaryota</taxon>
        <taxon>Fungi</taxon>
        <taxon>Fungi incertae sedis</taxon>
        <taxon>Mucoromycota</taxon>
        <taxon>Mortierellomycotina</taxon>
        <taxon>Mortierellomycetes</taxon>
        <taxon>Mortierellales</taxon>
        <taxon>Mortierellaceae</taxon>
        <taxon>Dissophora</taxon>
    </lineage>
</organism>
<dbReference type="PANTHER" id="PTHR11010">
    <property type="entry name" value="PROTEASE S28 PRO-X CARBOXYPEPTIDASE-RELATED"/>
    <property type="match status" value="1"/>
</dbReference>
<keyword evidence="2" id="KW-0645">Protease</keyword>
<dbReference type="Proteomes" id="UP000738325">
    <property type="component" value="Unassembled WGS sequence"/>
</dbReference>
<protein>
    <submittedName>
        <fullName evidence="8">Uncharacterized protein</fullName>
    </submittedName>
</protein>
<evidence type="ECO:0000256" key="3">
    <source>
        <dbReference type="ARBA" id="ARBA00022729"/>
    </source>
</evidence>
<feature type="signal peptide" evidence="7">
    <location>
        <begin position="1"/>
        <end position="28"/>
    </location>
</feature>
<feature type="region of interest" description="Disordered" evidence="6">
    <location>
        <begin position="900"/>
        <end position="941"/>
    </location>
</feature>
<evidence type="ECO:0000256" key="2">
    <source>
        <dbReference type="ARBA" id="ARBA00022670"/>
    </source>
</evidence>
<feature type="compositionally biased region" description="Polar residues" evidence="6">
    <location>
        <begin position="1066"/>
        <end position="1081"/>
    </location>
</feature>
<keyword evidence="9" id="KW-1185">Reference proteome</keyword>
<sequence>MLLHWCFQFLGLVVLAPWIPLLFLQVTAVRDATGTIDRCKLHDPGHQYQDDLNEGRARLDSQSKTATPLDYTNQPQDRKSNVALDSAAQASQSRCLFQQMSIMNAEPIAIYDRRVCDASGSARVEEPSKSGRSLLGILDRTSQRQPRHMHLFPRSLGLRHKSTIDWSMRMKAWSRVPWEQHWTSLESGQAGETGKQAERVGDIGLEEQTRERPYENTTGSLIFDKQDTRGSNNVSMSEPAGETSSFKETLVASAPGEGSDSGYFFFSQLLDHMANSSAQSSAPPLSGNSTFRQYYHVSNEFYKPGGPIILWIPGESPLQTVFSRRGLAYELANATSGLLVALEHRFYGSSIPRFQDSPAARRENTFREKSPQDVAKNSEDEAGGQSEGRTGVWGANSFVPSNPRANNNTTTKARIKAPAKSNDQRAGSRTNGTIGEESSDNSEEHRDDGKHSIKNDDSTEEGLPLDLLQYLSVDQSIEDIASFIAQFPRLQPSYFSSTSDNPRWILAGCSYGGNLAAWTRQRYRSKIFAAFASSAPIRSALDFYEYSTSQSTILGDRCSRHLARARDFLDSALQTTDDFMRQMSLLDSRMRGSEAARGPMKAQTVVKNAQMPFTPGHMGAGDDKEARQAAKLRILTWFSPDFARDYASEGEQVHAAGWVWWTVASAVQYNGLVTPPGVEPAKTAIDILCETMEQAHSAKTGIDFAGAGAELEPAMFAMALATWFRDLQYFTPTKAEDLQHSDLDPNSSQNLASMAWLWQTCSELGYLQTSRPSTCCCPDSSALNLPAFQPIVDKLQCGGIPCRNYTTPSNNLFPRSTSSQTYRSKHLPTPQKQATDAACQPCHCSTNNSRQLGESVFSRLLTLEAAWQECQLYFGTAHSRQKDKGAQEEIVDYAQGNSMDSASATAKGIPNTSFIDSDNTSAVDYSRDSAGESPEPQLLRGYPDVERNVNNKFHGWEIVEESSSASGSECGDILFGNDLLCAKAPDEMDAAPPPEQLPSSSSTVAASSSFSSWMSSLMDPPASESGGRYYFTNGENDPWRDLTLASADALEFLKIQNNKRQKTRSKSATPLPNPHSTTLSKTMHEPLSSNSPSSTISLAFASLVSPSRFTRPVTPHITAHPTASPVATKKRTGGTSKTGTIALPFRHRHPHDRLRSGAKHHRLKEKGQVQHHQYRTENVPIYRAVLVGDGGDDDDDDDDDDAFSVNDQEDSYVNEQYLGDHDYEAEEGDGNIVRIIPRASHCQDILYESGDLESAELREERQHVLKTFVRWIDIDVKRQQREKRKASIIQDAQLEQH</sequence>
<feature type="compositionally biased region" description="Polar residues" evidence="6">
    <location>
        <begin position="900"/>
        <end position="923"/>
    </location>
</feature>
<evidence type="ECO:0000313" key="9">
    <source>
        <dbReference type="Proteomes" id="UP000738325"/>
    </source>
</evidence>
<gene>
    <name evidence="8" type="ORF">BGZ99_000198</name>
</gene>
<feature type="region of interest" description="Disordered" evidence="6">
    <location>
        <begin position="351"/>
        <end position="459"/>
    </location>
</feature>
<feature type="region of interest" description="Disordered" evidence="6">
    <location>
        <begin position="63"/>
        <end position="84"/>
    </location>
</feature>
<reference evidence="8" key="1">
    <citation type="journal article" date="2020" name="Fungal Divers.">
        <title>Resolving the Mortierellaceae phylogeny through synthesis of multi-gene phylogenetics and phylogenomics.</title>
        <authorList>
            <person name="Vandepol N."/>
            <person name="Liber J."/>
            <person name="Desiro A."/>
            <person name="Na H."/>
            <person name="Kennedy M."/>
            <person name="Barry K."/>
            <person name="Grigoriev I.V."/>
            <person name="Miller A.N."/>
            <person name="O'Donnell K."/>
            <person name="Stajich J.E."/>
            <person name="Bonito G."/>
        </authorList>
    </citation>
    <scope>NUCLEOTIDE SEQUENCE</scope>
    <source>
        <strain evidence="8">REB-010B</strain>
    </source>
</reference>
<dbReference type="PANTHER" id="PTHR11010:SF117">
    <property type="entry name" value="SERINE PROTEASE 16"/>
    <property type="match status" value="1"/>
</dbReference>
<accession>A0A9P6UYL1</accession>
<evidence type="ECO:0000256" key="5">
    <source>
        <dbReference type="ARBA" id="ARBA00023180"/>
    </source>
</evidence>
<dbReference type="GO" id="GO:0006508">
    <property type="term" value="P:proteolysis"/>
    <property type="evidence" value="ECO:0007669"/>
    <property type="project" value="UniProtKB-KW"/>
</dbReference>
<dbReference type="SUPFAM" id="SSF53474">
    <property type="entry name" value="alpha/beta-Hydrolases"/>
    <property type="match status" value="1"/>
</dbReference>
<feature type="region of interest" description="Disordered" evidence="6">
    <location>
        <begin position="1112"/>
        <end position="1141"/>
    </location>
</feature>
<evidence type="ECO:0000256" key="7">
    <source>
        <dbReference type="SAM" id="SignalP"/>
    </source>
</evidence>
<dbReference type="OrthoDB" id="1735038at2759"/>
<feature type="region of interest" description="Disordered" evidence="6">
    <location>
        <begin position="1056"/>
        <end position="1091"/>
    </location>
</feature>
<dbReference type="GO" id="GO:0008239">
    <property type="term" value="F:dipeptidyl-peptidase activity"/>
    <property type="evidence" value="ECO:0007669"/>
    <property type="project" value="TreeGrafter"/>
</dbReference>
<name>A0A9P6UYL1_9FUNG</name>
<keyword evidence="5" id="KW-0325">Glycoprotein</keyword>
<dbReference type="Gene3D" id="3.40.50.1820">
    <property type="entry name" value="alpha/beta hydrolase"/>
    <property type="match status" value="2"/>
</dbReference>